<dbReference type="PANTHER" id="PTHR31996">
    <property type="entry name" value="COILED-COIL DOMAIN-CONTAINING PROTEIN 115"/>
    <property type="match status" value="1"/>
</dbReference>
<feature type="region of interest" description="Disordered" evidence="2">
    <location>
        <begin position="181"/>
        <end position="278"/>
    </location>
</feature>
<dbReference type="InterPro" id="IPR040357">
    <property type="entry name" value="Vma22/CCDC115"/>
</dbReference>
<reference evidence="3 4" key="1">
    <citation type="submission" date="2016-05" db="EMBL/GenBank/DDBJ databases">
        <title>Comparative genomics of biotechnologically important yeasts.</title>
        <authorList>
            <consortium name="DOE Joint Genome Institute"/>
            <person name="Riley R."/>
            <person name="Haridas S."/>
            <person name="Wolfe K.H."/>
            <person name="Lopes M.R."/>
            <person name="Hittinger C.T."/>
            <person name="Goker M."/>
            <person name="Salamov A."/>
            <person name="Wisecaver J."/>
            <person name="Long T.M."/>
            <person name="Aerts A.L."/>
            <person name="Barry K."/>
            <person name="Choi C."/>
            <person name="Clum A."/>
            <person name="Coughlan A.Y."/>
            <person name="Deshpande S."/>
            <person name="Douglass A.P."/>
            <person name="Hanson S.J."/>
            <person name="Klenk H.-P."/>
            <person name="LaButti K."/>
            <person name="Lapidus A."/>
            <person name="Lindquist E."/>
            <person name="Lipzen A."/>
            <person name="Meier-kolthoff J.P."/>
            <person name="Ohm R.A."/>
            <person name="Otillar R.P."/>
            <person name="Pangilinan J."/>
            <person name="Peng Y."/>
            <person name="Rokas A."/>
            <person name="Rosa C.A."/>
            <person name="Scheuner C."/>
            <person name="Sibirny A.A."/>
            <person name="Slot J.C."/>
            <person name="Stielow J.B."/>
            <person name="Sun H."/>
            <person name="Kurtzman C.P."/>
            <person name="Blackwell M."/>
            <person name="Grigoriev I.V."/>
            <person name="Jeffries T.W."/>
        </authorList>
    </citation>
    <scope>NUCLEOTIDE SEQUENCE [LARGE SCALE GENOMIC DNA]</scope>
    <source>
        <strain evidence="3 4">NRRL YB-4993</strain>
    </source>
</reference>
<keyword evidence="4" id="KW-1185">Reference proteome</keyword>
<dbReference type="Proteomes" id="UP000092555">
    <property type="component" value="Unassembled WGS sequence"/>
</dbReference>
<dbReference type="RefSeq" id="XP_018714535.1">
    <property type="nucleotide sequence ID" value="XM_018853720.1"/>
</dbReference>
<protein>
    <recommendedName>
        <fullName evidence="1">Vacuolar ATPase assembly protein VMA22</fullName>
    </recommendedName>
</protein>
<feature type="compositionally biased region" description="Basic and acidic residues" evidence="2">
    <location>
        <begin position="240"/>
        <end position="260"/>
    </location>
</feature>
<dbReference type="GO" id="GO:1990871">
    <property type="term" value="C:Vma12-Vma22 assembly complex"/>
    <property type="evidence" value="ECO:0007669"/>
    <property type="project" value="TreeGrafter"/>
</dbReference>
<name>A0A1A0HIS0_9ASCO</name>
<dbReference type="EMBL" id="LXTC01000001">
    <property type="protein sequence ID" value="OBA24054.1"/>
    <property type="molecule type" value="Genomic_DNA"/>
</dbReference>
<evidence type="ECO:0000256" key="2">
    <source>
        <dbReference type="SAM" id="MobiDB-lite"/>
    </source>
</evidence>
<feature type="compositionally biased region" description="Basic and acidic residues" evidence="2">
    <location>
        <begin position="188"/>
        <end position="200"/>
    </location>
</feature>
<dbReference type="STRING" id="869754.A0A1A0HIS0"/>
<dbReference type="Pfam" id="PF21730">
    <property type="entry name" value="Vma22_CCDC115"/>
    <property type="match status" value="2"/>
</dbReference>
<dbReference type="GeneID" id="30026696"/>
<evidence type="ECO:0000256" key="1">
    <source>
        <dbReference type="ARBA" id="ARBA00093634"/>
    </source>
</evidence>
<sequence length="377" mass="42690">MTDKPTETETAEAIASKLLRLDLEVENANVPSSISLSVSQCKAVNACNEKSEEVNASKAQDSSYREQAAALKTVACEDGALSENLSAGGDPNEYEIETQDAKTFRLLDLLNEYESLANDVFRVSFINGFLELSRANYYGSQRFDMDSIDRRPRGASAVVDTTQNSFRVRDLWKIYKERERKNKRNEKKSKSTEQDEEGTKDIIAGENGAQNTDKHKRGEIESDRKTQSIETEAVSSARKPLPDIRNRKQKHTSPEKRDLSDNTSQSLSSSDSEEAVLPPQDPVYQFGRMVPYQLRNAQTHFQNALVDSLRLLNLQREITLLVLDLEAAKIVSDKPEQPKKDRECLFQGQVSFHESNEYKKMRALENLEDHPSIYSQK</sequence>
<evidence type="ECO:0000313" key="4">
    <source>
        <dbReference type="Proteomes" id="UP000092555"/>
    </source>
</evidence>
<dbReference type="AlphaFoldDB" id="A0A1A0HIS0"/>
<dbReference type="GO" id="GO:0070072">
    <property type="term" value="P:vacuolar proton-transporting V-type ATPase complex assembly"/>
    <property type="evidence" value="ECO:0007669"/>
    <property type="project" value="InterPro"/>
</dbReference>
<feature type="compositionally biased region" description="Low complexity" evidence="2">
    <location>
        <begin position="261"/>
        <end position="270"/>
    </location>
</feature>
<dbReference type="PANTHER" id="PTHR31996:SF2">
    <property type="entry name" value="COILED-COIL DOMAIN-CONTAINING PROTEIN 115"/>
    <property type="match status" value="1"/>
</dbReference>
<gene>
    <name evidence="3" type="ORF">METBIDRAFT_10237</name>
</gene>
<feature type="compositionally biased region" description="Basic and acidic residues" evidence="2">
    <location>
        <begin position="212"/>
        <end position="227"/>
    </location>
</feature>
<evidence type="ECO:0000313" key="3">
    <source>
        <dbReference type="EMBL" id="OBA24054.1"/>
    </source>
</evidence>
<organism evidence="3 4">
    <name type="scientific">Metschnikowia bicuspidata var. bicuspidata NRRL YB-4993</name>
    <dbReference type="NCBI Taxonomy" id="869754"/>
    <lineage>
        <taxon>Eukaryota</taxon>
        <taxon>Fungi</taxon>
        <taxon>Dikarya</taxon>
        <taxon>Ascomycota</taxon>
        <taxon>Saccharomycotina</taxon>
        <taxon>Pichiomycetes</taxon>
        <taxon>Metschnikowiaceae</taxon>
        <taxon>Metschnikowia</taxon>
    </lineage>
</organism>
<comment type="caution">
    <text evidence="3">The sequence shown here is derived from an EMBL/GenBank/DDBJ whole genome shotgun (WGS) entry which is preliminary data.</text>
</comment>
<dbReference type="GO" id="GO:0051082">
    <property type="term" value="F:unfolded protein binding"/>
    <property type="evidence" value="ECO:0007669"/>
    <property type="project" value="TreeGrafter"/>
</dbReference>
<proteinExistence type="predicted"/>
<accession>A0A1A0HIS0</accession>
<dbReference type="OrthoDB" id="408631at2759"/>